<reference evidence="4" key="1">
    <citation type="submission" date="2022-11" db="UniProtKB">
        <authorList>
            <consortium name="WormBaseParasite"/>
        </authorList>
    </citation>
    <scope>IDENTIFICATION</scope>
</reference>
<evidence type="ECO:0000313" key="4">
    <source>
        <dbReference type="WBParaSite" id="PgR102_g006_t05"/>
    </source>
</evidence>
<evidence type="ECO:0000256" key="1">
    <source>
        <dbReference type="ARBA" id="ARBA00023136"/>
    </source>
</evidence>
<dbReference type="PANTHER" id="PTHR13315">
    <property type="entry name" value="METALLO PHOSPHOESTERASE RELATED"/>
    <property type="match status" value="1"/>
</dbReference>
<dbReference type="PANTHER" id="PTHR13315:SF4">
    <property type="entry name" value="METALLOPHOSPHOESTERASE, ISOFORM E"/>
    <property type="match status" value="1"/>
</dbReference>
<evidence type="ECO:0000313" key="3">
    <source>
        <dbReference type="Proteomes" id="UP000887569"/>
    </source>
</evidence>
<evidence type="ECO:0000256" key="2">
    <source>
        <dbReference type="SAM" id="Phobius"/>
    </source>
</evidence>
<dbReference type="WBParaSite" id="PgR102_g006_t05">
    <property type="protein sequence ID" value="PgR102_g006_t05"/>
    <property type="gene ID" value="PgR102_g006"/>
</dbReference>
<dbReference type="InterPro" id="IPR033308">
    <property type="entry name" value="PGAP5/Cdc1/Ted1"/>
</dbReference>
<sequence length="382" mass="44173">VFIVIYCTYVRQARNDMRGRAAISWRRVSTFNKRPLILLLSLQLITLIWNEWLAWEWCERFWDIRYADHDQGVHFLIVADPQLIGYQEERLPFPTIIRWDADRYLRIGFERALRASKANVVVFLGDLMNEGIQMSKAEFNLSLSRFESTFQIPASIQKIYVCGDNDVGGEQERVIPYLVGRFSRHFLGTFDAATLGLQAFNFVHVNAFNGAIEVLWNSSSSLTVVFSHLPIVKFRSLVQQVRQKLNPILILSAHEHVASFYEEDRHESEGYKSISLLESGSIVRTVGDDFKLVEFQTATCSYRMGVPNMAYGMLSFFNSSSTIQRSFEVRYTSLWLPRRFPQLEAYFVIVIVSLLVLLKISPLGHRLLCCNSFFKHNHVFPS</sequence>
<name>A0A915C9R0_PARUN</name>
<dbReference type="Proteomes" id="UP000887569">
    <property type="component" value="Unplaced"/>
</dbReference>
<protein>
    <submittedName>
        <fullName evidence="4">Calcineurin-like phosphoesterase domain-containing protein</fullName>
    </submittedName>
</protein>
<proteinExistence type="predicted"/>
<dbReference type="GO" id="GO:0006506">
    <property type="term" value="P:GPI anchor biosynthetic process"/>
    <property type="evidence" value="ECO:0007669"/>
    <property type="project" value="InterPro"/>
</dbReference>
<dbReference type="GO" id="GO:0016787">
    <property type="term" value="F:hydrolase activity"/>
    <property type="evidence" value="ECO:0007669"/>
    <property type="project" value="InterPro"/>
</dbReference>
<accession>A0A915C9R0</accession>
<keyword evidence="3" id="KW-1185">Reference proteome</keyword>
<dbReference type="GO" id="GO:0005783">
    <property type="term" value="C:endoplasmic reticulum"/>
    <property type="evidence" value="ECO:0007669"/>
    <property type="project" value="TreeGrafter"/>
</dbReference>
<keyword evidence="2" id="KW-0812">Transmembrane</keyword>
<feature type="transmembrane region" description="Helical" evidence="2">
    <location>
        <begin position="340"/>
        <end position="358"/>
    </location>
</feature>
<keyword evidence="1 2" id="KW-0472">Membrane</keyword>
<dbReference type="SUPFAM" id="SSF56300">
    <property type="entry name" value="Metallo-dependent phosphatases"/>
    <property type="match status" value="1"/>
</dbReference>
<keyword evidence="2" id="KW-1133">Transmembrane helix</keyword>
<dbReference type="GO" id="GO:0016020">
    <property type="term" value="C:membrane"/>
    <property type="evidence" value="ECO:0007669"/>
    <property type="project" value="UniProtKB-SubCell"/>
</dbReference>
<dbReference type="InterPro" id="IPR029052">
    <property type="entry name" value="Metallo-depent_PP-like"/>
</dbReference>
<dbReference type="AlphaFoldDB" id="A0A915C9R0"/>
<organism evidence="3 4">
    <name type="scientific">Parascaris univalens</name>
    <name type="common">Nematode worm</name>
    <dbReference type="NCBI Taxonomy" id="6257"/>
    <lineage>
        <taxon>Eukaryota</taxon>
        <taxon>Metazoa</taxon>
        <taxon>Ecdysozoa</taxon>
        <taxon>Nematoda</taxon>
        <taxon>Chromadorea</taxon>
        <taxon>Rhabditida</taxon>
        <taxon>Spirurina</taxon>
        <taxon>Ascaridomorpha</taxon>
        <taxon>Ascaridoidea</taxon>
        <taxon>Ascarididae</taxon>
        <taxon>Parascaris</taxon>
    </lineage>
</organism>